<dbReference type="Proteomes" id="UP000789920">
    <property type="component" value="Unassembled WGS sequence"/>
</dbReference>
<sequence length="136" mass="14794">MLSVVNSLPHQLDKRIEWSTCFTNGGAFPELNVVTSPDTPTEGQQAKFTVSGNIPQDIDGNDQLWIRFIDDDDENHVITYSTPACGANDLPQCPIKAGTDFSVFAEVDSVPQFPEAFDIYVVIGNSSDPDTTNAKA</sequence>
<evidence type="ECO:0000313" key="1">
    <source>
        <dbReference type="EMBL" id="CAG8807991.1"/>
    </source>
</evidence>
<proteinExistence type="predicted"/>
<gene>
    <name evidence="1" type="ORF">RPERSI_LOCUS22509</name>
</gene>
<organism evidence="1 2">
    <name type="scientific">Racocetra persica</name>
    <dbReference type="NCBI Taxonomy" id="160502"/>
    <lineage>
        <taxon>Eukaryota</taxon>
        <taxon>Fungi</taxon>
        <taxon>Fungi incertae sedis</taxon>
        <taxon>Mucoromycota</taxon>
        <taxon>Glomeromycotina</taxon>
        <taxon>Glomeromycetes</taxon>
        <taxon>Diversisporales</taxon>
        <taxon>Gigasporaceae</taxon>
        <taxon>Racocetra</taxon>
    </lineage>
</organism>
<feature type="non-terminal residue" evidence="1">
    <location>
        <position position="136"/>
    </location>
</feature>
<name>A0ACA9RUP0_9GLOM</name>
<dbReference type="EMBL" id="CAJVQC010068291">
    <property type="protein sequence ID" value="CAG8807991.1"/>
    <property type="molecule type" value="Genomic_DNA"/>
</dbReference>
<comment type="caution">
    <text evidence="1">The sequence shown here is derived from an EMBL/GenBank/DDBJ whole genome shotgun (WGS) entry which is preliminary data.</text>
</comment>
<reference evidence="1" key="1">
    <citation type="submission" date="2021-06" db="EMBL/GenBank/DDBJ databases">
        <authorList>
            <person name="Kallberg Y."/>
            <person name="Tangrot J."/>
            <person name="Rosling A."/>
        </authorList>
    </citation>
    <scope>NUCLEOTIDE SEQUENCE</scope>
    <source>
        <strain evidence="1">MA461A</strain>
    </source>
</reference>
<protein>
    <submittedName>
        <fullName evidence="1">21994_t:CDS:1</fullName>
    </submittedName>
</protein>
<accession>A0ACA9RUP0</accession>
<evidence type="ECO:0000313" key="2">
    <source>
        <dbReference type="Proteomes" id="UP000789920"/>
    </source>
</evidence>
<keyword evidence="2" id="KW-1185">Reference proteome</keyword>